<feature type="coiled-coil region" evidence="2">
    <location>
        <begin position="74"/>
        <end position="101"/>
    </location>
</feature>
<comment type="similarity">
    <text evidence="1">Belongs to the UPF0449 family.</text>
</comment>
<name>A0A6L2P9S0_COPFO</name>
<accession>A0A6L2P9S0</accession>
<dbReference type="AlphaFoldDB" id="A0A6L2P9S0"/>
<dbReference type="OrthoDB" id="6129359at2759"/>
<evidence type="ECO:0000313" key="3">
    <source>
        <dbReference type="EMBL" id="GFG29056.1"/>
    </source>
</evidence>
<organism evidence="3 4">
    <name type="scientific">Coptotermes formosanus</name>
    <name type="common">Formosan subterranean termite</name>
    <dbReference type="NCBI Taxonomy" id="36987"/>
    <lineage>
        <taxon>Eukaryota</taxon>
        <taxon>Metazoa</taxon>
        <taxon>Ecdysozoa</taxon>
        <taxon>Arthropoda</taxon>
        <taxon>Hexapoda</taxon>
        <taxon>Insecta</taxon>
        <taxon>Pterygota</taxon>
        <taxon>Neoptera</taxon>
        <taxon>Polyneoptera</taxon>
        <taxon>Dictyoptera</taxon>
        <taxon>Blattodea</taxon>
        <taxon>Blattoidea</taxon>
        <taxon>Termitoidae</taxon>
        <taxon>Rhinotermitidae</taxon>
        <taxon>Coptotermes</taxon>
    </lineage>
</organism>
<dbReference type="InParanoid" id="A0A6L2P9S0"/>
<dbReference type="Pfam" id="PF15136">
    <property type="entry name" value="UPF0449"/>
    <property type="match status" value="1"/>
</dbReference>
<gene>
    <name evidence="3" type="ORF">Cfor_02086</name>
</gene>
<comment type="caution">
    <text evidence="3">The sequence shown here is derived from an EMBL/GenBank/DDBJ whole genome shotgun (WGS) entry which is preliminary data.</text>
</comment>
<dbReference type="PANTHER" id="PTHR34766">
    <property type="entry name" value="UPF0449 PROTEIN C19ORF25"/>
    <property type="match status" value="1"/>
</dbReference>
<dbReference type="InterPro" id="IPR028227">
    <property type="entry name" value="UPF0449"/>
</dbReference>
<sequence length="121" mass="13686">MFKKKHNIPPRPKPPVAEQVLHDLNTAPEDDIVFMRRNSTSECLKSPTAGALSDTYSQTVNENLNNPDAVYKKVQSFLEVNSNLQSMMQKLQEQNELLVSSDSELKKMAEDIRRQALAALE</sequence>
<protein>
    <submittedName>
        <fullName evidence="3">Uncharacterized protein</fullName>
    </submittedName>
</protein>
<dbReference type="PANTHER" id="PTHR34766:SF1">
    <property type="entry name" value="UPF0449 PROTEIN C19ORF25"/>
    <property type="match status" value="1"/>
</dbReference>
<keyword evidence="4" id="KW-1185">Reference proteome</keyword>
<dbReference type="EMBL" id="BLKM01000110">
    <property type="protein sequence ID" value="GFG29056.1"/>
    <property type="molecule type" value="Genomic_DNA"/>
</dbReference>
<evidence type="ECO:0000313" key="4">
    <source>
        <dbReference type="Proteomes" id="UP000502823"/>
    </source>
</evidence>
<dbReference type="Proteomes" id="UP000502823">
    <property type="component" value="Unassembled WGS sequence"/>
</dbReference>
<proteinExistence type="inferred from homology"/>
<evidence type="ECO:0000256" key="2">
    <source>
        <dbReference type="SAM" id="Coils"/>
    </source>
</evidence>
<keyword evidence="2" id="KW-0175">Coiled coil</keyword>
<reference evidence="4" key="1">
    <citation type="submission" date="2020-01" db="EMBL/GenBank/DDBJ databases">
        <title>Draft genome sequence of the Termite Coptotermes fromosanus.</title>
        <authorList>
            <person name="Itakura S."/>
            <person name="Yosikawa Y."/>
            <person name="Umezawa K."/>
        </authorList>
    </citation>
    <scope>NUCLEOTIDE SEQUENCE [LARGE SCALE GENOMIC DNA]</scope>
</reference>
<evidence type="ECO:0000256" key="1">
    <source>
        <dbReference type="ARBA" id="ARBA00006137"/>
    </source>
</evidence>